<evidence type="ECO:0000313" key="2">
    <source>
        <dbReference type="Proteomes" id="UP000734854"/>
    </source>
</evidence>
<evidence type="ECO:0000313" key="1">
    <source>
        <dbReference type="EMBL" id="KAG6485439.1"/>
    </source>
</evidence>
<organism evidence="1 2">
    <name type="scientific">Zingiber officinale</name>
    <name type="common">Ginger</name>
    <name type="synonym">Amomum zingiber</name>
    <dbReference type="NCBI Taxonomy" id="94328"/>
    <lineage>
        <taxon>Eukaryota</taxon>
        <taxon>Viridiplantae</taxon>
        <taxon>Streptophyta</taxon>
        <taxon>Embryophyta</taxon>
        <taxon>Tracheophyta</taxon>
        <taxon>Spermatophyta</taxon>
        <taxon>Magnoliopsida</taxon>
        <taxon>Liliopsida</taxon>
        <taxon>Zingiberales</taxon>
        <taxon>Zingiberaceae</taxon>
        <taxon>Zingiber</taxon>
    </lineage>
</organism>
<comment type="caution">
    <text evidence="1">The sequence shown here is derived from an EMBL/GenBank/DDBJ whole genome shotgun (WGS) entry which is preliminary data.</text>
</comment>
<dbReference type="EMBL" id="JACMSC010000015">
    <property type="protein sequence ID" value="KAG6485439.1"/>
    <property type="molecule type" value="Genomic_DNA"/>
</dbReference>
<proteinExistence type="predicted"/>
<protein>
    <submittedName>
        <fullName evidence="1">Uncharacterized protein</fullName>
    </submittedName>
</protein>
<gene>
    <name evidence="1" type="ORF">ZIOFF_053977</name>
</gene>
<dbReference type="Proteomes" id="UP000734854">
    <property type="component" value="Unassembled WGS sequence"/>
</dbReference>
<accession>A0A8J5FD27</accession>
<keyword evidence="2" id="KW-1185">Reference proteome</keyword>
<dbReference type="AlphaFoldDB" id="A0A8J5FD27"/>
<reference evidence="1 2" key="1">
    <citation type="submission" date="2020-08" db="EMBL/GenBank/DDBJ databases">
        <title>Plant Genome Project.</title>
        <authorList>
            <person name="Zhang R.-G."/>
        </authorList>
    </citation>
    <scope>NUCLEOTIDE SEQUENCE [LARGE SCALE GENOMIC DNA]</scope>
    <source>
        <tissue evidence="1">Rhizome</tissue>
    </source>
</reference>
<name>A0A8J5FD27_ZINOF</name>
<sequence length="88" mass="9624">MYICPSVLAVRWHNAPKRKQLRECLSMVASHRLPGLLGHVAAAAVDALPFATSPIAIASRILTRGFCRLSLFRPISAPRQASAAHRPR</sequence>